<accession>A0ABT5HR80</accession>
<sequence>MRYAVLTMALGLMAGAATAQTADPRFESAPWWATSPVLPQIGYAEREVEANRATFTATFRGVGKTAAEAQNLAIAQATPLMTSLRKQGAEVARITTGFDMQALYQQYKVDGEMVDNERGDKIRGYEANLSIEVEVRDLAGLERIYALALAASPTQVSRLSFRLEADNAVKTALLSEAGRDAAARAQGAAQVLGVQVGGVRMIDPTGRACQSNLLGRQKPEKAADGSEVQEVVVAGSRAEYRGRADSVVADDVGAFPDRNAAEAMQRVAGLEMKADENAFLQTPPLYKVRAQTCVVYGLK</sequence>
<dbReference type="PANTHER" id="PTHR34387:SF2">
    <property type="entry name" value="SLR1258 PROTEIN"/>
    <property type="match status" value="1"/>
</dbReference>
<evidence type="ECO:0000313" key="3">
    <source>
        <dbReference type="Proteomes" id="UP001214854"/>
    </source>
</evidence>
<feature type="signal peptide" evidence="1">
    <location>
        <begin position="1"/>
        <end position="19"/>
    </location>
</feature>
<protein>
    <submittedName>
        <fullName evidence="2">SIMPL domain-containing protein</fullName>
    </submittedName>
</protein>
<dbReference type="Gene3D" id="3.30.70.2970">
    <property type="entry name" value="Protein of unknown function (DUF541), domain 2"/>
    <property type="match status" value="1"/>
</dbReference>
<dbReference type="Pfam" id="PF04402">
    <property type="entry name" value="SIMPL"/>
    <property type="match status" value="1"/>
</dbReference>
<dbReference type="PANTHER" id="PTHR34387">
    <property type="entry name" value="SLR1258 PROTEIN"/>
    <property type="match status" value="1"/>
</dbReference>
<dbReference type="InterPro" id="IPR007497">
    <property type="entry name" value="SIMPL/DUF541"/>
</dbReference>
<keyword evidence="3" id="KW-1185">Reference proteome</keyword>
<dbReference type="InterPro" id="IPR052022">
    <property type="entry name" value="26kDa_periplasmic_antigen"/>
</dbReference>
<comment type="caution">
    <text evidence="2">The sequence shown here is derived from an EMBL/GenBank/DDBJ whole genome shotgun (WGS) entry which is preliminary data.</text>
</comment>
<evidence type="ECO:0000313" key="2">
    <source>
        <dbReference type="EMBL" id="MDC7682570.1"/>
    </source>
</evidence>
<dbReference type="RefSeq" id="WP_272747055.1">
    <property type="nucleotide sequence ID" value="NZ_JAQQKX010000002.1"/>
</dbReference>
<reference evidence="2 3" key="1">
    <citation type="submission" date="2023-01" db="EMBL/GenBank/DDBJ databases">
        <title>Novel species of the genus Asticcacaulis isolated from rivers.</title>
        <authorList>
            <person name="Lu H."/>
        </authorList>
    </citation>
    <scope>NUCLEOTIDE SEQUENCE [LARGE SCALE GENOMIC DNA]</scope>
    <source>
        <strain evidence="2 3">BYS171W</strain>
    </source>
</reference>
<proteinExistence type="predicted"/>
<organism evidence="2 3">
    <name type="scientific">Asticcacaulis aquaticus</name>
    <dbReference type="NCBI Taxonomy" id="2984212"/>
    <lineage>
        <taxon>Bacteria</taxon>
        <taxon>Pseudomonadati</taxon>
        <taxon>Pseudomonadota</taxon>
        <taxon>Alphaproteobacteria</taxon>
        <taxon>Caulobacterales</taxon>
        <taxon>Caulobacteraceae</taxon>
        <taxon>Asticcacaulis</taxon>
    </lineage>
</organism>
<feature type="chain" id="PRO_5047412542" evidence="1">
    <location>
        <begin position="20"/>
        <end position="299"/>
    </location>
</feature>
<dbReference type="Gene3D" id="3.30.110.170">
    <property type="entry name" value="Protein of unknown function (DUF541), domain 1"/>
    <property type="match status" value="1"/>
</dbReference>
<name>A0ABT5HR80_9CAUL</name>
<dbReference type="EMBL" id="JAQQKX010000002">
    <property type="protein sequence ID" value="MDC7682570.1"/>
    <property type="molecule type" value="Genomic_DNA"/>
</dbReference>
<dbReference type="Proteomes" id="UP001214854">
    <property type="component" value="Unassembled WGS sequence"/>
</dbReference>
<evidence type="ECO:0000256" key="1">
    <source>
        <dbReference type="SAM" id="SignalP"/>
    </source>
</evidence>
<keyword evidence="1" id="KW-0732">Signal</keyword>
<gene>
    <name evidence="2" type="ORF">PQU92_04745</name>
</gene>